<keyword evidence="2" id="KW-1185">Reference proteome</keyword>
<name>A0ABT4XUU8_9RHOB</name>
<organism evidence="1 2">
    <name type="scientific">Thalassococcus lentus</name>
    <dbReference type="NCBI Taxonomy" id="1210524"/>
    <lineage>
        <taxon>Bacteria</taxon>
        <taxon>Pseudomonadati</taxon>
        <taxon>Pseudomonadota</taxon>
        <taxon>Alphaproteobacteria</taxon>
        <taxon>Rhodobacterales</taxon>
        <taxon>Roseobacteraceae</taxon>
        <taxon>Thalassococcus</taxon>
    </lineage>
</organism>
<evidence type="ECO:0000313" key="2">
    <source>
        <dbReference type="Proteomes" id="UP001210720"/>
    </source>
</evidence>
<dbReference type="Proteomes" id="UP001210720">
    <property type="component" value="Unassembled WGS sequence"/>
</dbReference>
<proteinExistence type="predicted"/>
<protein>
    <submittedName>
        <fullName evidence="1">Uncharacterized protein</fullName>
    </submittedName>
</protein>
<dbReference type="EMBL" id="JAQIOY010000004">
    <property type="protein sequence ID" value="MDA7425703.1"/>
    <property type="molecule type" value="Genomic_DNA"/>
</dbReference>
<sequence>MKEWFMRKATLASGVFAFASFVGGMALADDLWVSSSAFPDRYTQGFNFPVCVDDAGSYRPGFQTQSAGFQYLEFSTAQFGDFAGQIFRPLSGRGEIFYSMSGDQVNAVLYRNEGGDWERVPSRNISVEPKRTPCP</sequence>
<accession>A0ABT4XUU8</accession>
<evidence type="ECO:0000313" key="1">
    <source>
        <dbReference type="EMBL" id="MDA7425703.1"/>
    </source>
</evidence>
<gene>
    <name evidence="1" type="ORF">PFY00_13300</name>
</gene>
<dbReference type="RefSeq" id="WP_271433061.1">
    <property type="nucleotide sequence ID" value="NZ_JAQIOY010000004.1"/>
</dbReference>
<comment type="caution">
    <text evidence="1">The sequence shown here is derived from an EMBL/GenBank/DDBJ whole genome shotgun (WGS) entry which is preliminary data.</text>
</comment>
<reference evidence="1 2" key="1">
    <citation type="submission" date="2023-01" db="EMBL/GenBank/DDBJ databases">
        <title>Thalassococcus onchidii sp. nov., isolated from a marine invertebrate from the South China Sea.</title>
        <authorList>
            <person name="Xu S."/>
            <person name="Liu Z."/>
            <person name="Xu Y."/>
        </authorList>
    </citation>
    <scope>NUCLEOTIDE SEQUENCE [LARGE SCALE GENOMIC DNA]</scope>
    <source>
        <strain evidence="1 2">KCTC 32084</strain>
    </source>
</reference>